<proteinExistence type="predicted"/>
<dbReference type="PANTHER" id="PTHR46198">
    <property type="entry name" value="PROTEIN-TYROSINE-PHOSPHATASE"/>
    <property type="match status" value="1"/>
</dbReference>
<reference evidence="5" key="2">
    <citation type="submission" date="2025-09" db="UniProtKB">
        <authorList>
            <consortium name="Ensembl"/>
        </authorList>
    </citation>
    <scope>IDENTIFICATION</scope>
</reference>
<evidence type="ECO:0000256" key="3">
    <source>
        <dbReference type="ARBA" id="ARBA00022912"/>
    </source>
</evidence>
<evidence type="ECO:0000313" key="5">
    <source>
        <dbReference type="Ensembl" id="ENSSDUP00000000619.1"/>
    </source>
</evidence>
<protein>
    <recommendedName>
        <fullName evidence="1">protein-tyrosine-phosphatase</fullName>
        <ecNumber evidence="1">3.1.3.48</ecNumber>
    </recommendedName>
</protein>
<dbReference type="Ensembl" id="ENSSDUT00000000661.1">
    <property type="protein sequence ID" value="ENSSDUP00000000619.1"/>
    <property type="gene ID" value="ENSSDUG00000000532.1"/>
</dbReference>
<dbReference type="GO" id="GO:0005886">
    <property type="term" value="C:plasma membrane"/>
    <property type="evidence" value="ECO:0007669"/>
    <property type="project" value="TreeGrafter"/>
</dbReference>
<dbReference type="PANTHER" id="PTHR46198:SF3">
    <property type="entry name" value="PROTEIN-TYROSINE-PHOSPHATASE"/>
    <property type="match status" value="1"/>
</dbReference>
<name>A0A3B4T3P1_SERDU</name>
<keyword evidence="2" id="KW-0378">Hydrolase</keyword>
<dbReference type="Proteomes" id="UP000261420">
    <property type="component" value="Unplaced"/>
</dbReference>
<dbReference type="GO" id="GO:0007165">
    <property type="term" value="P:signal transduction"/>
    <property type="evidence" value="ECO:0007669"/>
    <property type="project" value="TreeGrafter"/>
</dbReference>
<keyword evidence="6" id="KW-1185">Reference proteome</keyword>
<keyword evidence="3" id="KW-0904">Protein phosphatase</keyword>
<dbReference type="GO" id="GO:0030054">
    <property type="term" value="C:cell junction"/>
    <property type="evidence" value="ECO:0007669"/>
    <property type="project" value="TreeGrafter"/>
</dbReference>
<dbReference type="GO" id="GO:0019901">
    <property type="term" value="F:protein kinase binding"/>
    <property type="evidence" value="ECO:0007669"/>
    <property type="project" value="TreeGrafter"/>
</dbReference>
<dbReference type="OMA" id="GAFPWEM"/>
<dbReference type="GeneTree" id="ENSGT01010000229732"/>
<dbReference type="AlphaFoldDB" id="A0A3B4T3P1"/>
<dbReference type="GO" id="GO:0005829">
    <property type="term" value="C:cytosol"/>
    <property type="evidence" value="ECO:0007669"/>
    <property type="project" value="TreeGrafter"/>
</dbReference>
<accession>A0A3B4T3P1</accession>
<dbReference type="STRING" id="41447.ENSSDUP00000000619"/>
<sequence length="109" mass="11951">TNTKHTMSMSAVPPASPPTEDPTTPPPMTTPPRKASVRLQERRGSNLSLLLDMNSLGVEPVCSVSTPKEVWLQLLHTSTRPLTHTLLQQAAMDTNTLNVEYQVKVMCSI</sequence>
<evidence type="ECO:0000256" key="2">
    <source>
        <dbReference type="ARBA" id="ARBA00022801"/>
    </source>
</evidence>
<dbReference type="EC" id="3.1.3.48" evidence="1"/>
<dbReference type="GO" id="GO:0004725">
    <property type="term" value="F:protein tyrosine phosphatase activity"/>
    <property type="evidence" value="ECO:0007669"/>
    <property type="project" value="UniProtKB-EC"/>
</dbReference>
<evidence type="ECO:0000256" key="4">
    <source>
        <dbReference type="SAM" id="MobiDB-lite"/>
    </source>
</evidence>
<dbReference type="InterPro" id="IPR008356">
    <property type="entry name" value="Tyr_Pase_KIM-con"/>
</dbReference>
<feature type="region of interest" description="Disordered" evidence="4">
    <location>
        <begin position="1"/>
        <end position="38"/>
    </location>
</feature>
<feature type="compositionally biased region" description="Pro residues" evidence="4">
    <location>
        <begin position="14"/>
        <end position="30"/>
    </location>
</feature>
<organism evidence="5 6">
    <name type="scientific">Seriola dumerili</name>
    <name type="common">Greater amberjack</name>
    <name type="synonym">Caranx dumerili</name>
    <dbReference type="NCBI Taxonomy" id="41447"/>
    <lineage>
        <taxon>Eukaryota</taxon>
        <taxon>Metazoa</taxon>
        <taxon>Chordata</taxon>
        <taxon>Craniata</taxon>
        <taxon>Vertebrata</taxon>
        <taxon>Euteleostomi</taxon>
        <taxon>Actinopterygii</taxon>
        <taxon>Neopterygii</taxon>
        <taxon>Teleostei</taxon>
        <taxon>Neoteleostei</taxon>
        <taxon>Acanthomorphata</taxon>
        <taxon>Carangaria</taxon>
        <taxon>Carangiformes</taxon>
        <taxon>Carangidae</taxon>
        <taxon>Seriola</taxon>
    </lineage>
</organism>
<reference evidence="5" key="1">
    <citation type="submission" date="2025-08" db="UniProtKB">
        <authorList>
            <consortium name="Ensembl"/>
        </authorList>
    </citation>
    <scope>IDENTIFICATION</scope>
</reference>
<evidence type="ECO:0000313" key="6">
    <source>
        <dbReference type="Proteomes" id="UP000261420"/>
    </source>
</evidence>
<evidence type="ECO:0000256" key="1">
    <source>
        <dbReference type="ARBA" id="ARBA00013064"/>
    </source>
</evidence>